<sequence>MEEMDNQNFLAENKPTTITSLANLKDRFIAFINTPMDEHKASFKNTMDKVRSQISSRMSKDDAQEKVDEGKAVESHSPL</sequence>
<accession>A0ABC8JYT9</accession>
<dbReference type="PANTHER" id="PTHR33622">
    <property type="entry name" value="OS03G0724500 PROTEIN"/>
    <property type="match status" value="1"/>
</dbReference>
<comment type="caution">
    <text evidence="2">The sequence shown here is derived from an EMBL/GenBank/DDBJ whole genome shotgun (WGS) entry which is preliminary data.</text>
</comment>
<organism evidence="2 3">
    <name type="scientific">Eruca vesicaria subsp. sativa</name>
    <name type="common">Garden rocket</name>
    <name type="synonym">Eruca sativa</name>
    <dbReference type="NCBI Taxonomy" id="29727"/>
    <lineage>
        <taxon>Eukaryota</taxon>
        <taxon>Viridiplantae</taxon>
        <taxon>Streptophyta</taxon>
        <taxon>Embryophyta</taxon>
        <taxon>Tracheophyta</taxon>
        <taxon>Spermatophyta</taxon>
        <taxon>Magnoliopsida</taxon>
        <taxon>eudicotyledons</taxon>
        <taxon>Gunneridae</taxon>
        <taxon>Pentapetalae</taxon>
        <taxon>rosids</taxon>
        <taxon>malvids</taxon>
        <taxon>Brassicales</taxon>
        <taxon>Brassicaceae</taxon>
        <taxon>Brassiceae</taxon>
        <taxon>Eruca</taxon>
    </lineage>
</organism>
<dbReference type="Proteomes" id="UP001642260">
    <property type="component" value="Unassembled WGS sequence"/>
</dbReference>
<evidence type="ECO:0000256" key="1">
    <source>
        <dbReference type="SAM" id="MobiDB-lite"/>
    </source>
</evidence>
<protein>
    <submittedName>
        <fullName evidence="2">Uncharacterized protein</fullName>
    </submittedName>
</protein>
<feature type="compositionally biased region" description="Basic and acidic residues" evidence="1">
    <location>
        <begin position="58"/>
        <end position="79"/>
    </location>
</feature>
<reference evidence="2 3" key="1">
    <citation type="submission" date="2022-03" db="EMBL/GenBank/DDBJ databases">
        <authorList>
            <person name="Macdonald S."/>
            <person name="Ahmed S."/>
            <person name="Newling K."/>
        </authorList>
    </citation>
    <scope>NUCLEOTIDE SEQUENCE [LARGE SCALE GENOMIC DNA]</scope>
</reference>
<name>A0ABC8JYT9_ERUVS</name>
<feature type="region of interest" description="Disordered" evidence="1">
    <location>
        <begin position="53"/>
        <end position="79"/>
    </location>
</feature>
<keyword evidence="3" id="KW-1185">Reference proteome</keyword>
<dbReference type="AlphaFoldDB" id="A0ABC8JYT9"/>
<proteinExistence type="predicted"/>
<dbReference type="PANTHER" id="PTHR33622:SF17">
    <property type="entry name" value="PROLAMIN-LIKE DOMAIN-CONTAINING PROTEIN"/>
    <property type="match status" value="1"/>
</dbReference>
<evidence type="ECO:0000313" key="3">
    <source>
        <dbReference type="Proteomes" id="UP001642260"/>
    </source>
</evidence>
<gene>
    <name evidence="2" type="ORF">ERUC_LOCUS17313</name>
</gene>
<evidence type="ECO:0000313" key="2">
    <source>
        <dbReference type="EMBL" id="CAH8348225.1"/>
    </source>
</evidence>
<dbReference type="EMBL" id="CAKOAT010159599">
    <property type="protein sequence ID" value="CAH8348225.1"/>
    <property type="molecule type" value="Genomic_DNA"/>
</dbReference>